<evidence type="ECO:0000313" key="2">
    <source>
        <dbReference type="EMBL" id="MPQ64694.1"/>
    </source>
</evidence>
<protein>
    <submittedName>
        <fullName evidence="2">YdcF family protein</fullName>
    </submittedName>
</protein>
<dbReference type="InterPro" id="IPR014729">
    <property type="entry name" value="Rossmann-like_a/b/a_fold"/>
</dbReference>
<organism evidence="2 3">
    <name type="scientific">Clostridium estertheticum</name>
    <dbReference type="NCBI Taxonomy" id="238834"/>
    <lineage>
        <taxon>Bacteria</taxon>
        <taxon>Bacillati</taxon>
        <taxon>Bacillota</taxon>
        <taxon>Clostridia</taxon>
        <taxon>Eubacteriales</taxon>
        <taxon>Clostridiaceae</taxon>
        <taxon>Clostridium</taxon>
    </lineage>
</organism>
<dbReference type="PANTHER" id="PTHR30336:SF4">
    <property type="entry name" value="ENVELOPE BIOGENESIS FACTOR ELYC"/>
    <property type="match status" value="1"/>
</dbReference>
<dbReference type="AlphaFoldDB" id="A0A5N7IVF1"/>
<evidence type="ECO:0000259" key="1">
    <source>
        <dbReference type="Pfam" id="PF02698"/>
    </source>
</evidence>
<dbReference type="GO" id="GO:0005886">
    <property type="term" value="C:plasma membrane"/>
    <property type="evidence" value="ECO:0007669"/>
    <property type="project" value="TreeGrafter"/>
</dbReference>
<dbReference type="Gene3D" id="3.40.50.620">
    <property type="entry name" value="HUPs"/>
    <property type="match status" value="1"/>
</dbReference>
<dbReference type="Pfam" id="PF02698">
    <property type="entry name" value="DUF218"/>
    <property type="match status" value="1"/>
</dbReference>
<gene>
    <name evidence="2" type="ORF">E4V82_21710</name>
</gene>
<accession>A0A5N7IVF1</accession>
<dbReference type="InterPro" id="IPR051599">
    <property type="entry name" value="Cell_Envelope_Assoc"/>
</dbReference>
<sequence length="113" mass="12490">MIVLGYHAKKNGTVSLILRERINKASRLYHDGIAKTIICSGAAVGNDNIEADVMAKALIELGIPDYSIIREKLSKNTYGNLINSREIMQISEFNTAIIVSSPCHLRKEYRGGI</sequence>
<dbReference type="RefSeq" id="WP_162523326.1">
    <property type="nucleotide sequence ID" value="NZ_SPSE01000056.1"/>
</dbReference>
<dbReference type="CDD" id="cd06259">
    <property type="entry name" value="YdcF-like"/>
    <property type="match status" value="1"/>
</dbReference>
<dbReference type="GO" id="GO:0043164">
    <property type="term" value="P:Gram-negative-bacterium-type cell wall biogenesis"/>
    <property type="evidence" value="ECO:0007669"/>
    <property type="project" value="TreeGrafter"/>
</dbReference>
<dbReference type="PANTHER" id="PTHR30336">
    <property type="entry name" value="INNER MEMBRANE PROTEIN, PROBABLE PERMEASE"/>
    <property type="match status" value="1"/>
</dbReference>
<feature type="domain" description="DUF218" evidence="1">
    <location>
        <begin position="2"/>
        <end position="106"/>
    </location>
</feature>
<dbReference type="EMBL" id="SPSF01000053">
    <property type="protein sequence ID" value="MPQ64694.1"/>
    <property type="molecule type" value="Genomic_DNA"/>
</dbReference>
<comment type="caution">
    <text evidence="2">The sequence shown here is derived from an EMBL/GenBank/DDBJ whole genome shotgun (WGS) entry which is preliminary data.</text>
</comment>
<dbReference type="GO" id="GO:0000270">
    <property type="term" value="P:peptidoglycan metabolic process"/>
    <property type="evidence" value="ECO:0007669"/>
    <property type="project" value="TreeGrafter"/>
</dbReference>
<proteinExistence type="predicted"/>
<name>A0A5N7IVF1_9CLOT</name>
<reference evidence="2 3" key="1">
    <citation type="journal article" date="2019" name="Lett. Appl. Microbiol.">
        <title>A case of 'blown pack' spoilage of vacuum-packaged pork likely associated with Clostridium estertheticum in Canada.</title>
        <authorList>
            <person name="Zhang P."/>
            <person name="Ward P."/>
            <person name="McMullen L.M."/>
            <person name="Yang X."/>
        </authorList>
    </citation>
    <scope>NUCLEOTIDE SEQUENCE [LARGE SCALE GENOMIC DNA]</scope>
    <source>
        <strain evidence="2 3">MA19</strain>
    </source>
</reference>
<dbReference type="Proteomes" id="UP000342249">
    <property type="component" value="Unassembled WGS sequence"/>
</dbReference>
<dbReference type="InterPro" id="IPR003848">
    <property type="entry name" value="DUF218"/>
</dbReference>
<evidence type="ECO:0000313" key="3">
    <source>
        <dbReference type="Proteomes" id="UP000342249"/>
    </source>
</evidence>